<feature type="domain" description="Pyridoxamine 5'-phosphate oxidase N-terminal" evidence="1">
    <location>
        <begin position="6"/>
        <end position="128"/>
    </location>
</feature>
<evidence type="ECO:0000313" key="2">
    <source>
        <dbReference type="EMBL" id="QDP39051.1"/>
    </source>
</evidence>
<dbReference type="InterPro" id="IPR012349">
    <property type="entry name" value="Split_barrel_FMN-bd"/>
</dbReference>
<dbReference type="Pfam" id="PF01243">
    <property type="entry name" value="PNPOx_N"/>
    <property type="match status" value="1"/>
</dbReference>
<proteinExistence type="predicted"/>
<dbReference type="OrthoDB" id="5431160at2"/>
<dbReference type="SUPFAM" id="SSF50475">
    <property type="entry name" value="FMN-binding split barrel"/>
    <property type="match status" value="1"/>
</dbReference>
<sequence>MNKQQLEEKVHQILDNYQIGTLASIKDNKPFSRYMTFFHEGLHLYSATNKDTHKVEDLKENNQVHILIGFEHKGLQDSYLEIEGKAEVKESSDMKQKVWNNDLEPWFEGPDDPNYVVLDITPTEIRLMNERDHQPHVLEI</sequence>
<accession>A0A516KCB4</accession>
<dbReference type="PANTHER" id="PTHR34818:SF1">
    <property type="entry name" value="PROTEIN BLI-3"/>
    <property type="match status" value="1"/>
</dbReference>
<dbReference type="PANTHER" id="PTHR34818">
    <property type="entry name" value="PROTEIN BLI-3"/>
    <property type="match status" value="1"/>
</dbReference>
<reference evidence="2 3" key="1">
    <citation type="submission" date="2019-07" db="EMBL/GenBank/DDBJ databases">
        <authorList>
            <person name="Li J."/>
        </authorList>
    </citation>
    <scope>NUCLEOTIDE SEQUENCE [LARGE SCALE GENOMIC DNA]</scope>
    <source>
        <strain evidence="2 3">TKL69</strain>
    </source>
</reference>
<dbReference type="RefSeq" id="WP_143891801.1">
    <property type="nucleotide sequence ID" value="NZ_CP041666.1"/>
</dbReference>
<evidence type="ECO:0000259" key="1">
    <source>
        <dbReference type="Pfam" id="PF01243"/>
    </source>
</evidence>
<dbReference type="AlphaFoldDB" id="A0A516KCB4"/>
<dbReference type="Gene3D" id="2.30.110.10">
    <property type="entry name" value="Electron Transport, Fmn-binding Protein, Chain A"/>
    <property type="match status" value="1"/>
</dbReference>
<dbReference type="Proteomes" id="UP000315215">
    <property type="component" value="Chromosome"/>
</dbReference>
<dbReference type="KEGG" id="aqt:FN924_01795"/>
<dbReference type="InterPro" id="IPR052917">
    <property type="entry name" value="Stress-Dev_Protein"/>
</dbReference>
<dbReference type="EMBL" id="CP041666">
    <property type="protein sequence ID" value="QDP39051.1"/>
    <property type="molecule type" value="Genomic_DNA"/>
</dbReference>
<dbReference type="InterPro" id="IPR011576">
    <property type="entry name" value="Pyridox_Oxase_N"/>
</dbReference>
<organism evidence="2 3">
    <name type="scientific">Radiobacillus deserti</name>
    <dbReference type="NCBI Taxonomy" id="2594883"/>
    <lineage>
        <taxon>Bacteria</taxon>
        <taxon>Bacillati</taxon>
        <taxon>Bacillota</taxon>
        <taxon>Bacilli</taxon>
        <taxon>Bacillales</taxon>
        <taxon>Bacillaceae</taxon>
        <taxon>Radiobacillus</taxon>
    </lineage>
</organism>
<protein>
    <submittedName>
        <fullName evidence="2">General stress protein</fullName>
    </submittedName>
</protein>
<name>A0A516KCB4_9BACI</name>
<keyword evidence="3" id="KW-1185">Reference proteome</keyword>
<evidence type="ECO:0000313" key="3">
    <source>
        <dbReference type="Proteomes" id="UP000315215"/>
    </source>
</evidence>
<gene>
    <name evidence="2" type="ORF">FN924_01795</name>
</gene>